<dbReference type="EMBL" id="BMMX01000011">
    <property type="protein sequence ID" value="GGK93920.1"/>
    <property type="molecule type" value="Genomic_DNA"/>
</dbReference>
<dbReference type="AlphaFoldDB" id="A0A8J3FPZ5"/>
<evidence type="ECO:0000313" key="2">
    <source>
        <dbReference type="EMBL" id="GGK93920.1"/>
    </source>
</evidence>
<reference evidence="2" key="2">
    <citation type="submission" date="2020-09" db="EMBL/GenBank/DDBJ databases">
        <authorList>
            <person name="Sun Q."/>
            <person name="Zhou Y."/>
        </authorList>
    </citation>
    <scope>NUCLEOTIDE SEQUENCE</scope>
    <source>
        <strain evidence="2">CGMCC 4.7299</strain>
    </source>
</reference>
<dbReference type="PANTHER" id="PTHR35340">
    <property type="entry name" value="PQQ ENZYME REPEAT PROTEIN-RELATED"/>
    <property type="match status" value="1"/>
</dbReference>
<keyword evidence="1" id="KW-0812">Transmembrane</keyword>
<keyword evidence="3" id="KW-1185">Reference proteome</keyword>
<gene>
    <name evidence="2" type="ORF">GCM10012284_29950</name>
</gene>
<reference evidence="2" key="1">
    <citation type="journal article" date="2014" name="Int. J. Syst. Evol. Microbiol.">
        <title>Complete genome sequence of Corynebacterium casei LMG S-19264T (=DSM 44701T), isolated from a smear-ripened cheese.</title>
        <authorList>
            <consortium name="US DOE Joint Genome Institute (JGI-PGF)"/>
            <person name="Walter F."/>
            <person name="Albersmeier A."/>
            <person name="Kalinowski J."/>
            <person name="Ruckert C."/>
        </authorList>
    </citation>
    <scope>NUCLEOTIDE SEQUENCE</scope>
    <source>
        <strain evidence="2">CGMCC 4.7299</strain>
    </source>
</reference>
<dbReference type="SUPFAM" id="SSF50998">
    <property type="entry name" value="Quinoprotein alcohol dehydrogenase-like"/>
    <property type="match status" value="1"/>
</dbReference>
<evidence type="ECO:0000256" key="1">
    <source>
        <dbReference type="SAM" id="Phobius"/>
    </source>
</evidence>
<proteinExistence type="predicted"/>
<feature type="transmembrane region" description="Helical" evidence="1">
    <location>
        <begin position="20"/>
        <end position="41"/>
    </location>
</feature>
<keyword evidence="1" id="KW-1133">Transmembrane helix</keyword>
<dbReference type="InterPro" id="IPR011047">
    <property type="entry name" value="Quinoprotein_ADH-like_sf"/>
</dbReference>
<sequence length="516" mass="55926">MLCRVTESPTAPKTSRRNVLLGVGGAAICTLAGGGAGYAIANTDGRSSTDADDAAKSDAPQYRSRPDLRAMADVTITTPANGTTPGGILLTPFAGGWLSGPLMVDEQGSPIWFKKVPDPATVAIDFKAQRYRNKQVLCWWEGTIGGTGGQGVGQGEFVIADNHYHEITRIRAAGSEQADQHDFIITPNDTAVFWVYDPIPYDLSPYGGPADGVLHDGVIQEIDIATGQKVFEWRAHEHIGLDESHAPLPKGDNAHLPWDFFHANSVGLAADGNLIVSARHTWGCYKIDRKSGEVIWRLGGKKSDFTIDPKAAFFWQHDFRQRRDGTYSVFDNGAGIEKNRDYSRGLVMQLDESARTAKFVTEFVHDEKLSAPTQGCCRELADGGTFMGWGQMPWFTEYAPDGTVRLDGHLPLNSQSYRAYKVDWSAEPLDQPALGLHTEGGNVIVSVSWNGATKVAKWRARAGGQPGEALSPAVEADRTGFETTMKIDGMVEYVVVDALDRSGKVIGTSASIPARV</sequence>
<accession>A0A8J3FPZ5</accession>
<comment type="caution">
    <text evidence="2">The sequence shown here is derived from an EMBL/GenBank/DDBJ whole genome shotgun (WGS) entry which is preliminary data.</text>
</comment>
<keyword evidence="1" id="KW-0472">Membrane</keyword>
<name>A0A8J3FPZ5_9ACTN</name>
<dbReference type="PANTHER" id="PTHR35340:SF6">
    <property type="entry name" value="ASST-DOMAIN-CONTAINING PROTEIN"/>
    <property type="match status" value="1"/>
</dbReference>
<evidence type="ECO:0000313" key="3">
    <source>
        <dbReference type="Proteomes" id="UP000656042"/>
    </source>
</evidence>
<dbReference type="Proteomes" id="UP000656042">
    <property type="component" value="Unassembled WGS sequence"/>
</dbReference>
<protein>
    <recommendedName>
        <fullName evidence="4">Arylsulfotransferase (ASST)</fullName>
    </recommendedName>
</protein>
<dbReference type="InterPro" id="IPR053143">
    <property type="entry name" value="Arylsulfate_ST"/>
</dbReference>
<dbReference type="Pfam" id="PF14269">
    <property type="entry name" value="Arylsulfotran_2"/>
    <property type="match status" value="1"/>
</dbReference>
<organism evidence="2 3">
    <name type="scientific">Mangrovihabitans endophyticus</name>
    <dbReference type="NCBI Taxonomy" id="1751298"/>
    <lineage>
        <taxon>Bacteria</taxon>
        <taxon>Bacillati</taxon>
        <taxon>Actinomycetota</taxon>
        <taxon>Actinomycetes</taxon>
        <taxon>Micromonosporales</taxon>
        <taxon>Micromonosporaceae</taxon>
        <taxon>Mangrovihabitans</taxon>
    </lineage>
</organism>
<dbReference type="InterPro" id="IPR039535">
    <property type="entry name" value="ASST-like"/>
</dbReference>
<evidence type="ECO:0008006" key="4">
    <source>
        <dbReference type="Google" id="ProtNLM"/>
    </source>
</evidence>